<feature type="non-terminal residue" evidence="3">
    <location>
        <position position="1"/>
    </location>
</feature>
<evidence type="ECO:0000259" key="2">
    <source>
        <dbReference type="PROSITE" id="PS50158"/>
    </source>
</evidence>
<keyword evidence="1" id="KW-0863">Zinc-finger</keyword>
<dbReference type="SUPFAM" id="SSF57756">
    <property type="entry name" value="Retrovirus zinc finger-like domains"/>
    <property type="match status" value="1"/>
</dbReference>
<evidence type="ECO:0000256" key="1">
    <source>
        <dbReference type="PROSITE-ProRule" id="PRU00047"/>
    </source>
</evidence>
<name>A0A371GTI9_MUCPR</name>
<evidence type="ECO:0000313" key="4">
    <source>
        <dbReference type="Proteomes" id="UP000257109"/>
    </source>
</evidence>
<dbReference type="InterPro" id="IPR036875">
    <property type="entry name" value="Znf_CCHC_sf"/>
</dbReference>
<dbReference type="Proteomes" id="UP000257109">
    <property type="component" value="Unassembled WGS sequence"/>
</dbReference>
<organism evidence="3 4">
    <name type="scientific">Mucuna pruriens</name>
    <name type="common">Velvet bean</name>
    <name type="synonym">Dolichos pruriens</name>
    <dbReference type="NCBI Taxonomy" id="157652"/>
    <lineage>
        <taxon>Eukaryota</taxon>
        <taxon>Viridiplantae</taxon>
        <taxon>Streptophyta</taxon>
        <taxon>Embryophyta</taxon>
        <taxon>Tracheophyta</taxon>
        <taxon>Spermatophyta</taxon>
        <taxon>Magnoliopsida</taxon>
        <taxon>eudicotyledons</taxon>
        <taxon>Gunneridae</taxon>
        <taxon>Pentapetalae</taxon>
        <taxon>rosids</taxon>
        <taxon>fabids</taxon>
        <taxon>Fabales</taxon>
        <taxon>Fabaceae</taxon>
        <taxon>Papilionoideae</taxon>
        <taxon>50 kb inversion clade</taxon>
        <taxon>NPAAA clade</taxon>
        <taxon>indigoferoid/millettioid clade</taxon>
        <taxon>Phaseoleae</taxon>
        <taxon>Mucuna</taxon>
    </lineage>
</organism>
<dbReference type="PROSITE" id="PS50158">
    <property type="entry name" value="ZF_CCHC"/>
    <property type="match status" value="1"/>
</dbReference>
<dbReference type="PANTHER" id="PTHR35046">
    <property type="entry name" value="ZINC KNUCKLE (CCHC-TYPE) FAMILY PROTEIN"/>
    <property type="match status" value="1"/>
</dbReference>
<dbReference type="Pfam" id="PF03732">
    <property type="entry name" value="Retrotrans_gag"/>
    <property type="match status" value="1"/>
</dbReference>
<gene>
    <name evidence="3" type="ORF">CR513_23831</name>
</gene>
<dbReference type="InterPro" id="IPR001878">
    <property type="entry name" value="Znf_CCHC"/>
</dbReference>
<dbReference type="AlphaFoldDB" id="A0A371GTI9"/>
<dbReference type="GO" id="GO:0008270">
    <property type="term" value="F:zinc ion binding"/>
    <property type="evidence" value="ECO:0007669"/>
    <property type="project" value="UniProtKB-KW"/>
</dbReference>
<keyword evidence="1" id="KW-0862">Zinc</keyword>
<dbReference type="PANTHER" id="PTHR35046:SF9">
    <property type="entry name" value="RNA-DIRECTED DNA POLYMERASE"/>
    <property type="match status" value="1"/>
</dbReference>
<keyword evidence="4" id="KW-1185">Reference proteome</keyword>
<comment type="caution">
    <text evidence="3">The sequence shown here is derived from an EMBL/GenBank/DDBJ whole genome shotgun (WGS) entry which is preliminary data.</text>
</comment>
<dbReference type="EMBL" id="QJKJ01004513">
    <property type="protein sequence ID" value="RDX93859.1"/>
    <property type="molecule type" value="Genomic_DNA"/>
</dbReference>
<dbReference type="SMART" id="SM00343">
    <property type="entry name" value="ZnF_C2HC"/>
    <property type="match status" value="1"/>
</dbReference>
<proteinExistence type="predicted"/>
<dbReference type="Pfam" id="PF00098">
    <property type="entry name" value="zf-CCHC"/>
    <property type="match status" value="1"/>
</dbReference>
<protein>
    <recommendedName>
        <fullName evidence="2">CCHC-type domain-containing protein</fullName>
    </recommendedName>
</protein>
<feature type="domain" description="CCHC-type" evidence="2">
    <location>
        <begin position="142"/>
        <end position="158"/>
    </location>
</feature>
<dbReference type="GO" id="GO:0003676">
    <property type="term" value="F:nucleic acid binding"/>
    <property type="evidence" value="ECO:0007669"/>
    <property type="project" value="InterPro"/>
</dbReference>
<evidence type="ECO:0000313" key="3">
    <source>
        <dbReference type="EMBL" id="RDX93859.1"/>
    </source>
</evidence>
<dbReference type="InterPro" id="IPR005162">
    <property type="entry name" value="Retrotrans_gag_dom"/>
</dbReference>
<sequence>MKSIMRRRFVSSHYHKDLHRKLQCLTQGSMSVQDYYKEMKIVTIRANVEEDRGATMIRFIGCLKIEIAEVLELQHYIEIKDLQLKSKSSSKFVSSSRSSWRSNWKNNIIVTNPKEDVIPKYSNSHPKGKINIDASYRSCDIKCFRCQGIGHIAFQCPNK</sequence>
<keyword evidence="1" id="KW-0479">Metal-binding</keyword>
<accession>A0A371GTI9</accession>
<reference evidence="3" key="1">
    <citation type="submission" date="2018-05" db="EMBL/GenBank/DDBJ databases">
        <title>Draft genome of Mucuna pruriens seed.</title>
        <authorList>
            <person name="Nnadi N.E."/>
            <person name="Vos R."/>
            <person name="Hasami M.H."/>
            <person name="Devisetty U.K."/>
            <person name="Aguiy J.C."/>
        </authorList>
    </citation>
    <scope>NUCLEOTIDE SEQUENCE [LARGE SCALE GENOMIC DNA]</scope>
    <source>
        <strain evidence="3">JCA_2017</strain>
    </source>
</reference>
<dbReference type="OrthoDB" id="1731207at2759"/>